<feature type="binding site" evidence="10">
    <location>
        <begin position="25"/>
        <end position="32"/>
    </location>
    <ligand>
        <name>ATP</name>
        <dbReference type="ChEBI" id="CHEBI:30616"/>
    </ligand>
</feature>
<name>A0A4T9TFM3_9ACTN</name>
<gene>
    <name evidence="10 14" type="primary">miaA</name>
    <name evidence="14" type="ORF">E5982_00510</name>
</gene>
<evidence type="ECO:0000313" key="15">
    <source>
        <dbReference type="Proteomes" id="UP000309454"/>
    </source>
</evidence>
<evidence type="ECO:0000256" key="2">
    <source>
        <dbReference type="ARBA" id="ARBA00003213"/>
    </source>
</evidence>
<evidence type="ECO:0000256" key="9">
    <source>
        <dbReference type="ARBA" id="ARBA00049563"/>
    </source>
</evidence>
<feature type="site" description="Interaction with substrate tRNA" evidence="10">
    <location>
        <position position="139"/>
    </location>
</feature>
<evidence type="ECO:0000256" key="12">
    <source>
        <dbReference type="RuleBase" id="RU003784"/>
    </source>
</evidence>
<keyword evidence="8 10" id="KW-0460">Magnesium</keyword>
<dbReference type="PANTHER" id="PTHR11088:SF60">
    <property type="entry name" value="TRNA DIMETHYLALLYLTRANSFERASE"/>
    <property type="match status" value="1"/>
</dbReference>
<keyword evidence="5 10" id="KW-0819">tRNA processing</keyword>
<feature type="binding site" evidence="10">
    <location>
        <begin position="27"/>
        <end position="32"/>
    </location>
    <ligand>
        <name>substrate</name>
    </ligand>
</feature>
<dbReference type="AlphaFoldDB" id="A0A4T9TFM3"/>
<sequence>MAVSDGEVSAGFGEPLPKPVVVIVGPTASGKSACAIEAAKLLDGEVISVDSMQVYRGMDIGTGKVAVEEREVPHWGLDLVNPGEPYSAALFQEYARRCIRDIADRGKTPILCGGTGFYVRAVIDDYRFPAGEQVDNPVRERYNRLLEAQGPQAVWNLLQQKDPGSAALIHPNNSKRVVRALELLEEGGSYQEQKEGLAHIPQAIPAVQVGLSVERPVLYQRIDQRVLQMLEQGLAEEVKGLLASGFREGLCAPQAIGYKEIVEALEGRATMDEAVAAIQQATRRYAKRQGTWFRRDGRINWIDATAASPSQLALQVADIVSAHSHA</sequence>
<organism evidence="14 15">
    <name type="scientific">Parvibacter caecicola</name>
    <dbReference type="NCBI Taxonomy" id="747645"/>
    <lineage>
        <taxon>Bacteria</taxon>
        <taxon>Bacillati</taxon>
        <taxon>Actinomycetota</taxon>
        <taxon>Coriobacteriia</taxon>
        <taxon>Coriobacteriales</taxon>
        <taxon>Coriobacteriaceae</taxon>
        <taxon>Parvibacter</taxon>
    </lineage>
</organism>
<proteinExistence type="inferred from homology"/>
<comment type="similarity">
    <text evidence="3 10 13">Belongs to the IPP transferase family.</text>
</comment>
<evidence type="ECO:0000256" key="3">
    <source>
        <dbReference type="ARBA" id="ARBA00005842"/>
    </source>
</evidence>
<evidence type="ECO:0000256" key="1">
    <source>
        <dbReference type="ARBA" id="ARBA00001946"/>
    </source>
</evidence>
<keyword evidence="15" id="KW-1185">Reference proteome</keyword>
<evidence type="ECO:0000256" key="7">
    <source>
        <dbReference type="ARBA" id="ARBA00022840"/>
    </source>
</evidence>
<dbReference type="GO" id="GO:0052381">
    <property type="term" value="F:tRNA dimethylallyltransferase activity"/>
    <property type="evidence" value="ECO:0007669"/>
    <property type="project" value="UniProtKB-UniRule"/>
</dbReference>
<dbReference type="GO" id="GO:0005524">
    <property type="term" value="F:ATP binding"/>
    <property type="evidence" value="ECO:0007669"/>
    <property type="project" value="UniProtKB-UniRule"/>
</dbReference>
<dbReference type="OrthoDB" id="9776390at2"/>
<dbReference type="NCBIfam" id="TIGR00174">
    <property type="entry name" value="miaA"/>
    <property type="match status" value="1"/>
</dbReference>
<reference evidence="14 15" key="1">
    <citation type="submission" date="2019-04" db="EMBL/GenBank/DDBJ databases">
        <title>Microbes associate with the intestines of laboratory mice.</title>
        <authorList>
            <person name="Navarre W."/>
            <person name="Wong E."/>
            <person name="Huang K.C."/>
            <person name="Tropini C."/>
            <person name="Ng K."/>
            <person name="Yu B."/>
        </authorList>
    </citation>
    <scope>NUCLEOTIDE SEQUENCE [LARGE SCALE GENOMIC DNA]</scope>
    <source>
        <strain evidence="14 15">NM48_B13</strain>
    </source>
</reference>
<dbReference type="GO" id="GO:0006400">
    <property type="term" value="P:tRNA modification"/>
    <property type="evidence" value="ECO:0007669"/>
    <property type="project" value="TreeGrafter"/>
</dbReference>
<dbReference type="InterPro" id="IPR039657">
    <property type="entry name" value="Dimethylallyltransferase"/>
</dbReference>
<dbReference type="Pfam" id="PF01715">
    <property type="entry name" value="IPPT"/>
    <property type="match status" value="1"/>
</dbReference>
<evidence type="ECO:0000256" key="4">
    <source>
        <dbReference type="ARBA" id="ARBA00022679"/>
    </source>
</evidence>
<dbReference type="RefSeq" id="WP_136845113.1">
    <property type="nucleotide sequence ID" value="NZ_SSTM01000001.1"/>
</dbReference>
<dbReference type="InterPro" id="IPR027417">
    <property type="entry name" value="P-loop_NTPase"/>
</dbReference>
<keyword evidence="4 10" id="KW-0808">Transferase</keyword>
<keyword evidence="6 10" id="KW-0547">Nucleotide-binding</keyword>
<comment type="caution">
    <text evidence="14">The sequence shown here is derived from an EMBL/GenBank/DDBJ whole genome shotgun (WGS) entry which is preliminary data.</text>
</comment>
<dbReference type="HAMAP" id="MF_00185">
    <property type="entry name" value="IPP_trans"/>
    <property type="match status" value="1"/>
</dbReference>
<protein>
    <recommendedName>
        <fullName evidence="10">tRNA dimethylallyltransferase</fullName>
        <ecNumber evidence="10">2.5.1.75</ecNumber>
    </recommendedName>
    <alternativeName>
        <fullName evidence="10">Dimethylallyl diphosphate:tRNA dimethylallyltransferase</fullName>
        <shortName evidence="10">DMAPP:tRNA dimethylallyltransferase</shortName>
        <shortName evidence="10">DMATase</shortName>
    </alternativeName>
    <alternativeName>
        <fullName evidence="10">Isopentenyl-diphosphate:tRNA isopentenyltransferase</fullName>
        <shortName evidence="10">IPP transferase</shortName>
        <shortName evidence="10">IPPT</shortName>
        <shortName evidence="10">IPTase</shortName>
    </alternativeName>
</protein>
<evidence type="ECO:0000256" key="6">
    <source>
        <dbReference type="ARBA" id="ARBA00022741"/>
    </source>
</evidence>
<dbReference type="PANTHER" id="PTHR11088">
    <property type="entry name" value="TRNA DIMETHYLALLYLTRANSFERASE"/>
    <property type="match status" value="1"/>
</dbReference>
<evidence type="ECO:0000256" key="13">
    <source>
        <dbReference type="RuleBase" id="RU003785"/>
    </source>
</evidence>
<comment type="catalytic activity">
    <reaction evidence="9 10 11">
        <text>adenosine(37) in tRNA + dimethylallyl diphosphate = N(6)-dimethylallyladenosine(37) in tRNA + diphosphate</text>
        <dbReference type="Rhea" id="RHEA:26482"/>
        <dbReference type="Rhea" id="RHEA-COMP:10162"/>
        <dbReference type="Rhea" id="RHEA-COMP:10375"/>
        <dbReference type="ChEBI" id="CHEBI:33019"/>
        <dbReference type="ChEBI" id="CHEBI:57623"/>
        <dbReference type="ChEBI" id="CHEBI:74411"/>
        <dbReference type="ChEBI" id="CHEBI:74415"/>
        <dbReference type="EC" id="2.5.1.75"/>
    </reaction>
</comment>
<accession>A0A4T9TFM3</accession>
<evidence type="ECO:0000256" key="10">
    <source>
        <dbReference type="HAMAP-Rule" id="MF_00185"/>
    </source>
</evidence>
<comment type="subunit">
    <text evidence="10">Monomer.</text>
</comment>
<dbReference type="Gene3D" id="1.10.20.140">
    <property type="match status" value="1"/>
</dbReference>
<dbReference type="Proteomes" id="UP000309454">
    <property type="component" value="Unassembled WGS sequence"/>
</dbReference>
<dbReference type="InterPro" id="IPR018022">
    <property type="entry name" value="IPT"/>
</dbReference>
<evidence type="ECO:0000256" key="11">
    <source>
        <dbReference type="RuleBase" id="RU003783"/>
    </source>
</evidence>
<comment type="caution">
    <text evidence="10">Lacks conserved residue(s) required for the propagation of feature annotation.</text>
</comment>
<comment type="cofactor">
    <cofactor evidence="1 10">
        <name>Mg(2+)</name>
        <dbReference type="ChEBI" id="CHEBI:18420"/>
    </cofactor>
</comment>
<dbReference type="EC" id="2.5.1.75" evidence="10"/>
<feature type="region of interest" description="Interaction with substrate tRNA" evidence="10">
    <location>
        <begin position="50"/>
        <end position="53"/>
    </location>
</feature>
<evidence type="ECO:0000256" key="5">
    <source>
        <dbReference type="ARBA" id="ARBA00022694"/>
    </source>
</evidence>
<feature type="site" description="Interaction with substrate tRNA" evidence="10">
    <location>
        <position position="115"/>
    </location>
</feature>
<dbReference type="SUPFAM" id="SSF52540">
    <property type="entry name" value="P-loop containing nucleoside triphosphate hydrolases"/>
    <property type="match status" value="1"/>
</dbReference>
<dbReference type="Gene3D" id="3.40.50.300">
    <property type="entry name" value="P-loop containing nucleotide triphosphate hydrolases"/>
    <property type="match status" value="1"/>
</dbReference>
<evidence type="ECO:0000256" key="8">
    <source>
        <dbReference type="ARBA" id="ARBA00022842"/>
    </source>
</evidence>
<evidence type="ECO:0000313" key="14">
    <source>
        <dbReference type="EMBL" id="TJW12128.1"/>
    </source>
</evidence>
<dbReference type="EMBL" id="SSTM01000001">
    <property type="protein sequence ID" value="TJW12128.1"/>
    <property type="molecule type" value="Genomic_DNA"/>
</dbReference>
<comment type="function">
    <text evidence="2 10 12">Catalyzes the transfer of a dimethylallyl group onto the adenine at position 37 in tRNAs that read codons beginning with uridine, leading to the formation of N6-(dimethylallyl)adenosine (i(6)A).</text>
</comment>
<keyword evidence="7 10" id="KW-0067">ATP-binding</keyword>